<keyword evidence="1" id="KW-0732">Signal</keyword>
<dbReference type="EMBL" id="UESZ01000001">
    <property type="protein sequence ID" value="SSA34459.1"/>
    <property type="molecule type" value="Genomic_DNA"/>
</dbReference>
<dbReference type="PROSITE" id="PS51257">
    <property type="entry name" value="PROKAR_LIPOPROTEIN"/>
    <property type="match status" value="1"/>
</dbReference>
<evidence type="ECO:0000313" key="3">
    <source>
        <dbReference type="Proteomes" id="UP000250028"/>
    </source>
</evidence>
<evidence type="ECO:0000313" key="2">
    <source>
        <dbReference type="EMBL" id="SSA34459.1"/>
    </source>
</evidence>
<gene>
    <name evidence="2" type="ORF">SAMN04489750_1781</name>
</gene>
<evidence type="ECO:0000256" key="1">
    <source>
        <dbReference type="SAM" id="SignalP"/>
    </source>
</evidence>
<proteinExistence type="predicted"/>
<accession>A0A2Y8ZW22</accession>
<protein>
    <submittedName>
        <fullName evidence="2">Uncharacterized protein</fullName>
    </submittedName>
</protein>
<organism evidence="2 3">
    <name type="scientific">Branchiibius hedensis</name>
    <dbReference type="NCBI Taxonomy" id="672460"/>
    <lineage>
        <taxon>Bacteria</taxon>
        <taxon>Bacillati</taxon>
        <taxon>Actinomycetota</taxon>
        <taxon>Actinomycetes</taxon>
        <taxon>Micrococcales</taxon>
        <taxon>Dermacoccaceae</taxon>
        <taxon>Branchiibius</taxon>
    </lineage>
</organism>
<keyword evidence="3" id="KW-1185">Reference proteome</keyword>
<feature type="signal peptide" evidence="1">
    <location>
        <begin position="1"/>
        <end position="27"/>
    </location>
</feature>
<dbReference type="AlphaFoldDB" id="A0A2Y8ZW22"/>
<sequence>MDQHEKRVLAAASVVVACLSLFVTALAATCIDPGTGWPVNPWAWFVAPLVLANAGLAGWFGILQAEPRETASPPPGWHGRFCRAQGHRFVLGTLTIVRSDGTRAAVRSVRCQRCGVELDD</sequence>
<dbReference type="Proteomes" id="UP000250028">
    <property type="component" value="Unassembled WGS sequence"/>
</dbReference>
<feature type="chain" id="PRO_5015852143" evidence="1">
    <location>
        <begin position="28"/>
        <end position="120"/>
    </location>
</feature>
<reference evidence="3" key="1">
    <citation type="submission" date="2016-10" db="EMBL/GenBank/DDBJ databases">
        <authorList>
            <person name="Varghese N."/>
            <person name="Submissions S."/>
        </authorList>
    </citation>
    <scope>NUCLEOTIDE SEQUENCE [LARGE SCALE GENOMIC DNA]</scope>
    <source>
        <strain evidence="3">DSM 22951</strain>
    </source>
</reference>
<name>A0A2Y8ZW22_9MICO</name>